<reference evidence="1" key="1">
    <citation type="submission" date="2014-11" db="EMBL/GenBank/DDBJ databases">
        <authorList>
            <person name="Amaro Gonzalez C."/>
        </authorList>
    </citation>
    <scope>NUCLEOTIDE SEQUENCE</scope>
</reference>
<reference evidence="1" key="2">
    <citation type="journal article" date="2015" name="Fish Shellfish Immunol.">
        <title>Early steps in the European eel (Anguilla anguilla)-Vibrio vulnificus interaction in the gills: Role of the RtxA13 toxin.</title>
        <authorList>
            <person name="Callol A."/>
            <person name="Pajuelo D."/>
            <person name="Ebbesson L."/>
            <person name="Teles M."/>
            <person name="MacKenzie S."/>
            <person name="Amaro C."/>
        </authorList>
    </citation>
    <scope>NUCLEOTIDE SEQUENCE</scope>
</reference>
<organism evidence="1">
    <name type="scientific">Anguilla anguilla</name>
    <name type="common">European freshwater eel</name>
    <name type="synonym">Muraena anguilla</name>
    <dbReference type="NCBI Taxonomy" id="7936"/>
    <lineage>
        <taxon>Eukaryota</taxon>
        <taxon>Metazoa</taxon>
        <taxon>Chordata</taxon>
        <taxon>Craniata</taxon>
        <taxon>Vertebrata</taxon>
        <taxon>Euteleostomi</taxon>
        <taxon>Actinopterygii</taxon>
        <taxon>Neopterygii</taxon>
        <taxon>Teleostei</taxon>
        <taxon>Anguilliformes</taxon>
        <taxon>Anguillidae</taxon>
        <taxon>Anguilla</taxon>
    </lineage>
</organism>
<evidence type="ECO:0000313" key="1">
    <source>
        <dbReference type="EMBL" id="JAH93603.1"/>
    </source>
</evidence>
<name>A0A0E9WVR3_ANGAN</name>
<proteinExistence type="predicted"/>
<dbReference type="AlphaFoldDB" id="A0A0E9WVR3"/>
<accession>A0A0E9WVR3</accession>
<sequence>MSEISRTRTEVEFFGTMTNLYSSLRRDCTDAIFFFVRRTNRIFYRYL</sequence>
<dbReference type="EMBL" id="GBXM01014974">
    <property type="protein sequence ID" value="JAH93603.1"/>
    <property type="molecule type" value="Transcribed_RNA"/>
</dbReference>
<protein>
    <submittedName>
        <fullName evidence="1">Uncharacterized protein</fullName>
    </submittedName>
</protein>